<feature type="domain" description="DDE-1" evidence="1">
    <location>
        <begin position="2"/>
        <end position="48"/>
    </location>
</feature>
<name>A0ABM1DZG6_PRICU</name>
<dbReference type="Proteomes" id="UP000695022">
    <property type="component" value="Unplaced"/>
</dbReference>
<reference evidence="3" key="1">
    <citation type="submission" date="2025-08" db="UniProtKB">
        <authorList>
            <consortium name="RefSeq"/>
        </authorList>
    </citation>
    <scope>IDENTIFICATION</scope>
</reference>
<organism evidence="2 3">
    <name type="scientific">Priapulus caudatus</name>
    <name type="common">Priapulid worm</name>
    <dbReference type="NCBI Taxonomy" id="37621"/>
    <lineage>
        <taxon>Eukaryota</taxon>
        <taxon>Metazoa</taxon>
        <taxon>Ecdysozoa</taxon>
        <taxon>Scalidophora</taxon>
        <taxon>Priapulida</taxon>
        <taxon>Priapulimorpha</taxon>
        <taxon>Priapulimorphida</taxon>
        <taxon>Priapulidae</taxon>
        <taxon>Priapulus</taxon>
    </lineage>
</organism>
<dbReference type="RefSeq" id="XP_014665337.1">
    <property type="nucleotide sequence ID" value="XM_014809851.1"/>
</dbReference>
<evidence type="ECO:0000313" key="3">
    <source>
        <dbReference type="RefSeq" id="XP_014665337.1"/>
    </source>
</evidence>
<protein>
    <submittedName>
        <fullName evidence="3">Uncharacterized protein LOC106807509</fullName>
    </submittedName>
</protein>
<gene>
    <name evidence="3" type="primary">LOC106807509</name>
</gene>
<keyword evidence="2" id="KW-1185">Reference proteome</keyword>
<evidence type="ECO:0000313" key="2">
    <source>
        <dbReference type="Proteomes" id="UP000695022"/>
    </source>
</evidence>
<dbReference type="Pfam" id="PF03184">
    <property type="entry name" value="DDE_1"/>
    <property type="match status" value="1"/>
</dbReference>
<dbReference type="GeneID" id="106807509"/>
<dbReference type="InterPro" id="IPR004875">
    <property type="entry name" value="DDE_SF_endonuclease_dom"/>
</dbReference>
<accession>A0ABM1DZG6</accession>
<sequence>MDVHLLALPAHTTHFLQPLDRSFFGPLKQNYNAVCTKFIRENPDKMISKWVWPSLFRGSWLQNIAPLAIANGFRATGLYPFSPSAIPEAAFMPYDLPAPFHDPTAPFQRR</sequence>
<evidence type="ECO:0000259" key="1">
    <source>
        <dbReference type="Pfam" id="PF03184"/>
    </source>
</evidence>
<proteinExistence type="predicted"/>